<name>A0ACC0JFJ3_CHOFU</name>
<organism evidence="1 2">
    <name type="scientific">Choristoneura fumiferana</name>
    <name type="common">Spruce budworm moth</name>
    <name type="synonym">Archips fumiferana</name>
    <dbReference type="NCBI Taxonomy" id="7141"/>
    <lineage>
        <taxon>Eukaryota</taxon>
        <taxon>Metazoa</taxon>
        <taxon>Ecdysozoa</taxon>
        <taxon>Arthropoda</taxon>
        <taxon>Hexapoda</taxon>
        <taxon>Insecta</taxon>
        <taxon>Pterygota</taxon>
        <taxon>Neoptera</taxon>
        <taxon>Endopterygota</taxon>
        <taxon>Lepidoptera</taxon>
        <taxon>Glossata</taxon>
        <taxon>Ditrysia</taxon>
        <taxon>Tortricoidea</taxon>
        <taxon>Tortricidae</taxon>
        <taxon>Tortricinae</taxon>
        <taxon>Choristoneura</taxon>
    </lineage>
</organism>
<evidence type="ECO:0000313" key="2">
    <source>
        <dbReference type="Proteomes" id="UP001064048"/>
    </source>
</evidence>
<dbReference type="EMBL" id="CM046110">
    <property type="protein sequence ID" value="KAI8422829.1"/>
    <property type="molecule type" value="Genomic_DNA"/>
</dbReference>
<gene>
    <name evidence="1" type="ORF">MSG28_006571</name>
</gene>
<dbReference type="Proteomes" id="UP001064048">
    <property type="component" value="Chromosome 10"/>
</dbReference>
<evidence type="ECO:0000313" key="1">
    <source>
        <dbReference type="EMBL" id="KAI8422829.1"/>
    </source>
</evidence>
<protein>
    <submittedName>
        <fullName evidence="1">Uncharacterized protein</fullName>
    </submittedName>
</protein>
<sequence>MCDLNYYDFACTRCVDELAAEMLVKLPNKVDVETTERMMGPEIVMPMCVSLLQEIGYYNVLIGGQYLEGASWFRKDGHLQEPLPMMLVFGLTPIHFKPIRAGGRRLKMAVDLPAGKESPDFWVKRGTALLCTLAT</sequence>
<proteinExistence type="predicted"/>
<accession>A0ACC0JFJ3</accession>
<comment type="caution">
    <text evidence="1">The sequence shown here is derived from an EMBL/GenBank/DDBJ whole genome shotgun (WGS) entry which is preliminary data.</text>
</comment>
<reference evidence="1 2" key="1">
    <citation type="journal article" date="2022" name="Genome Biol. Evol.">
        <title>The Spruce Budworm Genome: Reconstructing the Evolutionary History of Antifreeze Proteins.</title>
        <authorList>
            <person name="Beliveau C."/>
            <person name="Gagne P."/>
            <person name="Picq S."/>
            <person name="Vernygora O."/>
            <person name="Keeling C.I."/>
            <person name="Pinkney K."/>
            <person name="Doucet D."/>
            <person name="Wen F."/>
            <person name="Johnston J.S."/>
            <person name="Maaroufi H."/>
            <person name="Boyle B."/>
            <person name="Laroche J."/>
            <person name="Dewar K."/>
            <person name="Juretic N."/>
            <person name="Blackburn G."/>
            <person name="Nisole A."/>
            <person name="Brunet B."/>
            <person name="Brandao M."/>
            <person name="Lumley L."/>
            <person name="Duan J."/>
            <person name="Quan G."/>
            <person name="Lucarotti C.J."/>
            <person name="Roe A.D."/>
            <person name="Sperling F.A.H."/>
            <person name="Levesque R.C."/>
            <person name="Cusson M."/>
        </authorList>
    </citation>
    <scope>NUCLEOTIDE SEQUENCE [LARGE SCALE GENOMIC DNA]</scope>
    <source>
        <strain evidence="1">Glfc:IPQL:Cfum</strain>
    </source>
</reference>
<keyword evidence="2" id="KW-1185">Reference proteome</keyword>